<keyword evidence="5" id="KW-0067">ATP-binding</keyword>
<dbReference type="InterPro" id="IPR002173">
    <property type="entry name" value="Carboh/pur_kinase_PfkB_CS"/>
</dbReference>
<evidence type="ECO:0000256" key="3">
    <source>
        <dbReference type="ARBA" id="ARBA00022741"/>
    </source>
</evidence>
<feature type="domain" description="Carbohydrate kinase PfkB" evidence="6">
    <location>
        <begin position="20"/>
        <end position="283"/>
    </location>
</feature>
<keyword evidence="3" id="KW-0547">Nucleotide-binding</keyword>
<name>A0A1I2F2W1_9BACT</name>
<evidence type="ECO:0000256" key="1">
    <source>
        <dbReference type="ARBA" id="ARBA00010688"/>
    </source>
</evidence>
<dbReference type="InParanoid" id="A0A1I2F2W1"/>
<dbReference type="InterPro" id="IPR050306">
    <property type="entry name" value="PfkB_Carbo_kinase"/>
</dbReference>
<dbReference type="STRING" id="385682.SAMN05444380_12620"/>
<dbReference type="GO" id="GO:0005524">
    <property type="term" value="F:ATP binding"/>
    <property type="evidence" value="ECO:0007669"/>
    <property type="project" value="UniProtKB-KW"/>
</dbReference>
<accession>A0A1I2F2W1</accession>
<dbReference type="SUPFAM" id="SSF53613">
    <property type="entry name" value="Ribokinase-like"/>
    <property type="match status" value="1"/>
</dbReference>
<dbReference type="InterPro" id="IPR029056">
    <property type="entry name" value="Ribokinase-like"/>
</dbReference>
<comment type="similarity">
    <text evidence="1">Belongs to the carbohydrate kinase PfkB family.</text>
</comment>
<organism evidence="7 8">
    <name type="scientific">Thermophagus xiamenensis</name>
    <dbReference type="NCBI Taxonomy" id="385682"/>
    <lineage>
        <taxon>Bacteria</taxon>
        <taxon>Pseudomonadati</taxon>
        <taxon>Bacteroidota</taxon>
        <taxon>Bacteroidia</taxon>
        <taxon>Marinilabiliales</taxon>
        <taxon>Marinilabiliaceae</taxon>
        <taxon>Thermophagus</taxon>
    </lineage>
</organism>
<dbReference type="RefSeq" id="WP_010528029.1">
    <property type="nucleotide sequence ID" value="NZ_AFSL01000069.1"/>
</dbReference>
<dbReference type="GO" id="GO:0016301">
    <property type="term" value="F:kinase activity"/>
    <property type="evidence" value="ECO:0007669"/>
    <property type="project" value="UniProtKB-KW"/>
</dbReference>
<dbReference type="Proteomes" id="UP000181976">
    <property type="component" value="Unassembled WGS sequence"/>
</dbReference>
<evidence type="ECO:0000256" key="5">
    <source>
        <dbReference type="ARBA" id="ARBA00022840"/>
    </source>
</evidence>
<keyword evidence="8" id="KW-1185">Reference proteome</keyword>
<reference evidence="7 8" key="1">
    <citation type="submission" date="2016-10" db="EMBL/GenBank/DDBJ databases">
        <authorList>
            <person name="de Groot N.N."/>
        </authorList>
    </citation>
    <scope>NUCLEOTIDE SEQUENCE [LARGE SCALE GENOMIC DNA]</scope>
    <source>
        <strain evidence="7 8">DSM 19012</strain>
    </source>
</reference>
<dbReference type="PANTHER" id="PTHR43085:SF1">
    <property type="entry name" value="PSEUDOURIDINE KINASE-RELATED"/>
    <property type="match status" value="1"/>
</dbReference>
<dbReference type="InterPro" id="IPR011611">
    <property type="entry name" value="PfkB_dom"/>
</dbReference>
<dbReference type="EMBL" id="FONA01000026">
    <property type="protein sequence ID" value="SFE99702.1"/>
    <property type="molecule type" value="Genomic_DNA"/>
</dbReference>
<gene>
    <name evidence="7" type="ORF">SAMN05444380_12620</name>
</gene>
<dbReference type="AlphaFoldDB" id="A0A1I2F2W1"/>
<evidence type="ECO:0000256" key="4">
    <source>
        <dbReference type="ARBA" id="ARBA00022777"/>
    </source>
</evidence>
<dbReference type="Gene3D" id="3.40.1190.20">
    <property type="match status" value="1"/>
</dbReference>
<dbReference type="PANTHER" id="PTHR43085">
    <property type="entry name" value="HEXOKINASE FAMILY MEMBER"/>
    <property type="match status" value="1"/>
</dbReference>
<evidence type="ECO:0000313" key="7">
    <source>
        <dbReference type="EMBL" id="SFE99702.1"/>
    </source>
</evidence>
<dbReference type="PROSITE" id="PS00584">
    <property type="entry name" value="PFKB_KINASES_2"/>
    <property type="match status" value="1"/>
</dbReference>
<dbReference type="OrthoDB" id="9813569at2"/>
<evidence type="ECO:0000259" key="6">
    <source>
        <dbReference type="Pfam" id="PF00294"/>
    </source>
</evidence>
<keyword evidence="2" id="KW-0808">Transferase</keyword>
<proteinExistence type="inferred from homology"/>
<evidence type="ECO:0000313" key="8">
    <source>
        <dbReference type="Proteomes" id="UP000181976"/>
    </source>
</evidence>
<keyword evidence="4 7" id="KW-0418">Kinase</keyword>
<dbReference type="eggNOG" id="COG0524">
    <property type="taxonomic scope" value="Bacteria"/>
</dbReference>
<evidence type="ECO:0000256" key="2">
    <source>
        <dbReference type="ARBA" id="ARBA00022679"/>
    </source>
</evidence>
<dbReference type="Pfam" id="PF00294">
    <property type="entry name" value="PfkB"/>
    <property type="match status" value="1"/>
</dbReference>
<dbReference type="FunCoup" id="A0A1I2F2W1">
    <property type="interactions" value="3"/>
</dbReference>
<protein>
    <submittedName>
        <fullName evidence="7">Fructokinase</fullName>
    </submittedName>
</protein>
<sequence length="299" mass="32857">MARIFGLGETVLDIVFKDGRPVSSQPGGSAFNALISLARAGHHVELISEIGVDSVGNRIMRFLEDNGVGTRWIHRFSTGKTPVALAFLDKDNNARYQVYKDFPDDRFQIEAPDFKSGDILLFGSFFSVNPVLRPKVKELLTLAKNSGVYLIYDPNFRKNHIDGIEIYRPIIEENFSIAHLVRGSDEDFETIYGGITIDEVLSKIQSFGADAIVTANAHGVYALIQNNSCYVAAEPIEPVSTIGAGDNFNAGLAHGLVKQHRLPDNSDEWKAIIKGAVAFSTEVCLSMDNYISNDFAAIL</sequence>